<sequence length="407" mass="44877">MKFGLTRGQTVRLAVAAVIIVVAIWQLAPLTVADIRPNGVVNAKLVTIQAPISGQLVRAIPDIGEPIKAGQVVTRITDDTEPQALLAQLDGENQLLRSRETALLEKLNALDALKAELTTRVKDMISGSQLNLRFRLLEAEARRKSWQSVVKERELTLARQRTLFGDGHVARVRVDEAESLLEQAQQEVERAKADAERFREEGEAVGKGIFVGDGQNDVPYSQQRLDEVVLAIADLNVQLAETRGRMGAIDRQFREETMRAGRRESMQVRSPIDGLVWRRMASELSTVTKNNDLAKLLDCSAIHIEVPVDEGMSDTLLPGSDVSVRLQGSSEIYRGVVVGIRGTRAVTPELEYAAIPPLLKKDEVLLVVEVPEADFASSPQTFCNVGRRAEVQIPGRFDGWFTSSEES</sequence>
<evidence type="ECO:0000256" key="3">
    <source>
        <dbReference type="SAM" id="Coils"/>
    </source>
</evidence>
<evidence type="ECO:0000256" key="1">
    <source>
        <dbReference type="ARBA" id="ARBA00004196"/>
    </source>
</evidence>
<dbReference type="Gene3D" id="1.10.287.470">
    <property type="entry name" value="Helix hairpin bin"/>
    <property type="match status" value="1"/>
</dbReference>
<dbReference type="GO" id="GO:0030313">
    <property type="term" value="C:cell envelope"/>
    <property type="evidence" value="ECO:0007669"/>
    <property type="project" value="UniProtKB-SubCell"/>
</dbReference>
<gene>
    <name evidence="4" type="ORF">AUP42_12685</name>
</gene>
<protein>
    <recommendedName>
        <fullName evidence="6">RND efflux pump membrane fusion protein barrel-sandwich domain-containing protein</fullName>
    </recommendedName>
</protein>
<feature type="coiled-coil region" evidence="3">
    <location>
        <begin position="174"/>
        <end position="201"/>
    </location>
</feature>
<dbReference type="PANTHER" id="PTHR32347:SF29">
    <property type="entry name" value="UPF0194 MEMBRANE PROTEIN YBHG"/>
    <property type="match status" value="1"/>
</dbReference>
<evidence type="ECO:0000256" key="2">
    <source>
        <dbReference type="ARBA" id="ARBA00023054"/>
    </source>
</evidence>
<name>A0A154LA56_9PROT</name>
<keyword evidence="2 3" id="KW-0175">Coiled coil</keyword>
<dbReference type="PANTHER" id="PTHR32347">
    <property type="entry name" value="EFFLUX SYSTEM COMPONENT YKNX-RELATED"/>
    <property type="match status" value="1"/>
</dbReference>
<reference evidence="4 5" key="1">
    <citation type="submission" date="2015-12" db="EMBL/GenBank/DDBJ databases">
        <title>Genome sequence of Thalassospira lucentensis MCCC 1A02072.</title>
        <authorList>
            <person name="Lu L."/>
            <person name="Lai Q."/>
            <person name="Shao Z."/>
            <person name="Qian P."/>
        </authorList>
    </citation>
    <scope>NUCLEOTIDE SEQUENCE [LARGE SCALE GENOMIC DNA]</scope>
    <source>
        <strain evidence="4 5">MCCC 1A02072</strain>
    </source>
</reference>
<proteinExistence type="predicted"/>
<evidence type="ECO:0000313" key="5">
    <source>
        <dbReference type="Proteomes" id="UP000076335"/>
    </source>
</evidence>
<dbReference type="EMBL" id="LPVY01000003">
    <property type="protein sequence ID" value="KZB68297.1"/>
    <property type="molecule type" value="Genomic_DNA"/>
</dbReference>
<comment type="subcellular location">
    <subcellularLocation>
        <location evidence="1">Cell envelope</location>
    </subcellularLocation>
</comment>
<dbReference type="RefSeq" id="WP_062949293.1">
    <property type="nucleotide sequence ID" value="NZ_LPVY01000003.1"/>
</dbReference>
<dbReference type="Proteomes" id="UP000076335">
    <property type="component" value="Unassembled WGS sequence"/>
</dbReference>
<dbReference type="AlphaFoldDB" id="A0A154LA56"/>
<dbReference type="InterPro" id="IPR050465">
    <property type="entry name" value="UPF0194_transport"/>
</dbReference>
<comment type="caution">
    <text evidence="4">The sequence shown here is derived from an EMBL/GenBank/DDBJ whole genome shotgun (WGS) entry which is preliminary data.</text>
</comment>
<evidence type="ECO:0000313" key="4">
    <source>
        <dbReference type="EMBL" id="KZB68297.1"/>
    </source>
</evidence>
<evidence type="ECO:0008006" key="6">
    <source>
        <dbReference type="Google" id="ProtNLM"/>
    </source>
</evidence>
<accession>A0A154LA56</accession>
<organism evidence="4 5">
    <name type="scientific">Thalassospira lucentensis</name>
    <dbReference type="NCBI Taxonomy" id="168935"/>
    <lineage>
        <taxon>Bacteria</taxon>
        <taxon>Pseudomonadati</taxon>
        <taxon>Pseudomonadota</taxon>
        <taxon>Alphaproteobacteria</taxon>
        <taxon>Rhodospirillales</taxon>
        <taxon>Thalassospiraceae</taxon>
        <taxon>Thalassospira</taxon>
    </lineage>
</organism>